<gene>
    <name evidence="2" type="ORF">DFH08DRAFT_815884</name>
</gene>
<accession>A0AAD6ZLX7</accession>
<evidence type="ECO:0000256" key="1">
    <source>
        <dbReference type="SAM" id="MobiDB-lite"/>
    </source>
</evidence>
<dbReference type="AlphaFoldDB" id="A0AAD6ZLX7"/>
<comment type="caution">
    <text evidence="2">The sequence shown here is derived from an EMBL/GenBank/DDBJ whole genome shotgun (WGS) entry which is preliminary data.</text>
</comment>
<organism evidence="2 3">
    <name type="scientific">Mycena albidolilacea</name>
    <dbReference type="NCBI Taxonomy" id="1033008"/>
    <lineage>
        <taxon>Eukaryota</taxon>
        <taxon>Fungi</taxon>
        <taxon>Dikarya</taxon>
        <taxon>Basidiomycota</taxon>
        <taxon>Agaricomycotina</taxon>
        <taxon>Agaricomycetes</taxon>
        <taxon>Agaricomycetidae</taxon>
        <taxon>Agaricales</taxon>
        <taxon>Marasmiineae</taxon>
        <taxon>Mycenaceae</taxon>
        <taxon>Mycena</taxon>
    </lineage>
</organism>
<protein>
    <submittedName>
        <fullName evidence="2">Uncharacterized protein</fullName>
    </submittedName>
</protein>
<name>A0AAD6ZLX7_9AGAR</name>
<dbReference type="EMBL" id="JARIHO010000039">
    <property type="protein sequence ID" value="KAJ7328383.1"/>
    <property type="molecule type" value="Genomic_DNA"/>
</dbReference>
<sequence>MLSLSSSQVHPDLKGAFRIIENGGRKAKAWLKDKQVGSKFVLPALYQPASLIPLEIWKSASSTTNGNEQSHRNINRDGVVEPDDARSNNAWAMGALELHASQGIYSRDRTATHFRRLQRSLNRHGNLPSGWRASAARVNEVPLFTTTPLAPALHSHPLHQFSWLDKETQFVNVVPGVPMQVDMPSTSFQPSANGTAPDSFHSVHSQLHTRTSSSSAPPYENFSQDSLDKYLATYGLPTNSFDPTFNPHISLDETSYMHVPEPYDLPPHPENPRTPFAYFNSYYNGTGVDEDLLERMPLLLATSRDHSITGPHPCTSPLGLNPQLRQHKLAVLKPTEPTDIPMALRAPRSSPVFSTHGCIWHCARTRPSTVNQHHPSQLELATKLPKEPGVRVLRFHETLHALVPRPCSSPMLICLCERAPMATASVSVPRSMPAAALAVHGLFVFRLDTAGWLWRHTKTSGGRGPSVVERYLTAFGHSEITEFYQSTTHSRIRAV</sequence>
<evidence type="ECO:0000313" key="2">
    <source>
        <dbReference type="EMBL" id="KAJ7328383.1"/>
    </source>
</evidence>
<proteinExistence type="predicted"/>
<evidence type="ECO:0000313" key="3">
    <source>
        <dbReference type="Proteomes" id="UP001218218"/>
    </source>
</evidence>
<feature type="region of interest" description="Disordered" evidence="1">
    <location>
        <begin position="184"/>
        <end position="221"/>
    </location>
</feature>
<dbReference type="Proteomes" id="UP001218218">
    <property type="component" value="Unassembled WGS sequence"/>
</dbReference>
<keyword evidence="3" id="KW-1185">Reference proteome</keyword>
<reference evidence="2" key="1">
    <citation type="submission" date="2023-03" db="EMBL/GenBank/DDBJ databases">
        <title>Massive genome expansion in bonnet fungi (Mycena s.s.) driven by repeated elements and novel gene families across ecological guilds.</title>
        <authorList>
            <consortium name="Lawrence Berkeley National Laboratory"/>
            <person name="Harder C.B."/>
            <person name="Miyauchi S."/>
            <person name="Viragh M."/>
            <person name="Kuo A."/>
            <person name="Thoen E."/>
            <person name="Andreopoulos B."/>
            <person name="Lu D."/>
            <person name="Skrede I."/>
            <person name="Drula E."/>
            <person name="Henrissat B."/>
            <person name="Morin E."/>
            <person name="Kohler A."/>
            <person name="Barry K."/>
            <person name="LaButti K."/>
            <person name="Morin E."/>
            <person name="Salamov A."/>
            <person name="Lipzen A."/>
            <person name="Mereny Z."/>
            <person name="Hegedus B."/>
            <person name="Baldrian P."/>
            <person name="Stursova M."/>
            <person name="Weitz H."/>
            <person name="Taylor A."/>
            <person name="Grigoriev I.V."/>
            <person name="Nagy L.G."/>
            <person name="Martin F."/>
            <person name="Kauserud H."/>
        </authorList>
    </citation>
    <scope>NUCLEOTIDE SEQUENCE</scope>
    <source>
        <strain evidence="2">CBHHK002</strain>
    </source>
</reference>